<proteinExistence type="predicted"/>
<dbReference type="GO" id="GO:0043546">
    <property type="term" value="F:molybdopterin cofactor binding"/>
    <property type="evidence" value="ECO:0007669"/>
    <property type="project" value="InterPro"/>
</dbReference>
<evidence type="ECO:0000313" key="5">
    <source>
        <dbReference type="EMBL" id="OOQ41219.1"/>
    </source>
</evidence>
<dbReference type="GO" id="GO:0009061">
    <property type="term" value="P:anaerobic respiration"/>
    <property type="evidence" value="ECO:0007669"/>
    <property type="project" value="TreeGrafter"/>
</dbReference>
<dbReference type="InterPro" id="IPR006657">
    <property type="entry name" value="MoPterin_dinucl-bd_dom"/>
</dbReference>
<name>A0A4Y4XNF8_HELPX</name>
<comment type="cofactor">
    <cofactor evidence="1">
        <name>Mo-bis(molybdopterin guanine dinucleotide)</name>
        <dbReference type="ChEBI" id="CHEBI:60539"/>
    </cofactor>
</comment>
<evidence type="ECO:0000313" key="6">
    <source>
        <dbReference type="Proteomes" id="UP000319650"/>
    </source>
</evidence>
<evidence type="ECO:0000256" key="1">
    <source>
        <dbReference type="ARBA" id="ARBA00001942"/>
    </source>
</evidence>
<evidence type="ECO:0000259" key="4">
    <source>
        <dbReference type="Pfam" id="PF01568"/>
    </source>
</evidence>
<dbReference type="Gene3D" id="2.40.40.20">
    <property type="match status" value="1"/>
</dbReference>
<keyword evidence="3" id="KW-0560">Oxidoreductase</keyword>
<dbReference type="Proteomes" id="UP000319650">
    <property type="component" value="Unassembled WGS sequence"/>
</dbReference>
<dbReference type="RefSeq" id="WP_275528177.1">
    <property type="nucleotide sequence ID" value="NZ_MUPN01000206.1"/>
</dbReference>
<dbReference type="InterPro" id="IPR009010">
    <property type="entry name" value="Asp_de-COase-like_dom_sf"/>
</dbReference>
<dbReference type="GO" id="GO:0030288">
    <property type="term" value="C:outer membrane-bounded periplasmic space"/>
    <property type="evidence" value="ECO:0007669"/>
    <property type="project" value="TreeGrafter"/>
</dbReference>
<feature type="non-terminal residue" evidence="5">
    <location>
        <position position="74"/>
    </location>
</feature>
<comment type="caution">
    <text evidence="5">The sequence shown here is derived from an EMBL/GenBank/DDBJ whole genome shotgun (WGS) entry which is preliminary data.</text>
</comment>
<organism evidence="5 6">
    <name type="scientific">Helicobacter pylori</name>
    <name type="common">Campylobacter pylori</name>
    <dbReference type="NCBI Taxonomy" id="210"/>
    <lineage>
        <taxon>Bacteria</taxon>
        <taxon>Pseudomonadati</taxon>
        <taxon>Campylobacterota</taxon>
        <taxon>Epsilonproteobacteria</taxon>
        <taxon>Campylobacterales</taxon>
        <taxon>Helicobacteraceae</taxon>
        <taxon>Helicobacter</taxon>
    </lineage>
</organism>
<dbReference type="SUPFAM" id="SSF50692">
    <property type="entry name" value="ADC-like"/>
    <property type="match status" value="1"/>
</dbReference>
<gene>
    <name evidence="5" type="ORF">B0X64_01715</name>
</gene>
<evidence type="ECO:0000256" key="3">
    <source>
        <dbReference type="ARBA" id="ARBA00023002"/>
    </source>
</evidence>
<accession>A0A4Y4XNF8</accession>
<sequence length="74" mass="7984">GEIVEVFNARGRLLAGAFVTKNIRQGVLSIQKGAWYDPEDGRVRNPRCNAGHVNTLTSLRPTSSMTQAISANTA</sequence>
<dbReference type="AlphaFoldDB" id="A0A4Y4XNF8"/>
<evidence type="ECO:0000256" key="2">
    <source>
        <dbReference type="ARBA" id="ARBA00022505"/>
    </source>
</evidence>
<dbReference type="PANTHER" id="PTHR43742:SF10">
    <property type="entry name" value="TRIMETHYLAMINE-N-OXIDE REDUCTASE 2"/>
    <property type="match status" value="1"/>
</dbReference>
<feature type="domain" description="Molybdopterin dinucleotide-binding" evidence="4">
    <location>
        <begin position="1"/>
        <end position="73"/>
    </location>
</feature>
<dbReference type="GO" id="GO:0016491">
    <property type="term" value="F:oxidoreductase activity"/>
    <property type="evidence" value="ECO:0007669"/>
    <property type="project" value="UniProtKB-KW"/>
</dbReference>
<dbReference type="GO" id="GO:0009055">
    <property type="term" value="F:electron transfer activity"/>
    <property type="evidence" value="ECO:0007669"/>
    <property type="project" value="TreeGrafter"/>
</dbReference>
<dbReference type="EMBL" id="MUPN01000206">
    <property type="protein sequence ID" value="OOQ41219.1"/>
    <property type="molecule type" value="Genomic_DNA"/>
</dbReference>
<dbReference type="InterPro" id="IPR050612">
    <property type="entry name" value="Prok_Mopterin_Oxidored"/>
</dbReference>
<feature type="non-terminal residue" evidence="5">
    <location>
        <position position="1"/>
    </location>
</feature>
<reference evidence="5 6" key="1">
    <citation type="journal article" date="2017" name="Front. Cell. Infect. Microbiol.">
        <title>Whole Genome Sequence and Phylogenetic Analysis Show Helicobacter pylori Strains from Latin America Have Followed a Unique Evolution Pathway.</title>
        <authorList>
            <person name="Munoz-Ramirez Z.Y."/>
            <person name="Mendez-Tenorio A."/>
            <person name="Kato I."/>
            <person name="Bravo M.M."/>
            <person name="Rizzato C."/>
            <person name="Thorell K."/>
            <person name="Torres R.C."/>
            <person name="Aviles-Jimenez F."/>
            <person name="Camorlinga M."/>
            <person name="Canzian F."/>
            <person name="Torres J."/>
        </authorList>
    </citation>
    <scope>NUCLEOTIDE SEQUENCE [LARGE SCALE GENOMIC DNA]</scope>
    <source>
        <strain evidence="5 6">CM22351</strain>
    </source>
</reference>
<dbReference type="Pfam" id="PF01568">
    <property type="entry name" value="Molydop_binding"/>
    <property type="match status" value="1"/>
</dbReference>
<protein>
    <submittedName>
        <fullName evidence="5">S/N-oxide reductase</fullName>
    </submittedName>
</protein>
<dbReference type="GO" id="GO:0030151">
    <property type="term" value="F:molybdenum ion binding"/>
    <property type="evidence" value="ECO:0007669"/>
    <property type="project" value="TreeGrafter"/>
</dbReference>
<dbReference type="PANTHER" id="PTHR43742">
    <property type="entry name" value="TRIMETHYLAMINE-N-OXIDE REDUCTASE"/>
    <property type="match status" value="1"/>
</dbReference>
<keyword evidence="2" id="KW-0500">Molybdenum</keyword>